<organism evidence="4 5">
    <name type="scientific">Calocera cornea HHB12733</name>
    <dbReference type="NCBI Taxonomy" id="1353952"/>
    <lineage>
        <taxon>Eukaryota</taxon>
        <taxon>Fungi</taxon>
        <taxon>Dikarya</taxon>
        <taxon>Basidiomycota</taxon>
        <taxon>Agaricomycotina</taxon>
        <taxon>Dacrymycetes</taxon>
        <taxon>Dacrymycetales</taxon>
        <taxon>Dacrymycetaceae</taxon>
        <taxon>Calocera</taxon>
    </lineage>
</organism>
<name>A0A165EYN1_9BASI</name>
<gene>
    <name evidence="4" type="ORF">CALCODRAFT_471725</name>
</gene>
<comment type="similarity">
    <text evidence="1">Belongs to the peptidase S12 family.</text>
</comment>
<dbReference type="STRING" id="1353952.A0A165EYN1"/>
<keyword evidence="2" id="KW-0732">Signal</keyword>
<protein>
    <submittedName>
        <fullName evidence="4">Beta-lactamase/transpeptidase-like protein</fullName>
    </submittedName>
</protein>
<dbReference type="SUPFAM" id="SSF56601">
    <property type="entry name" value="beta-lactamase/transpeptidase-like"/>
    <property type="match status" value="1"/>
</dbReference>
<sequence length="484" mass="53846">MLLLLTILLLPLTQATCEWANQVPLLSDNYPTAISPDFMKYVEKVGKLFDVPGLSLGVVRKGHEAQFFNWGQRDEDGNSPTECTMYPMASASKNFASTSFGILMDDFKHGRNVTPLPYGVELDWETKLVDLLQDEWGLKDPYTSGHVKVIDLLSHVTGLPRHEFSYDLDTPLPHLVSQLQYLRPTHELRETFEYINLMYSVITRVIGKYSNMSYTSFVESRIFTRLGMTSTTFHPERAWQSRDWVQLWVREAGPYYNQTRVVPWYLEERAVDGPVSGPGGVVSNTKDMATYLGILLNGGIHPDTGEQLIPRAVLDSVMLGRVVEEGRASYPELAPTLYGAGWQSTGYQGHEIVQHGGGARGISTALLFLPNDGVGVVALCNGNNQHPALFALVFRIIEESLGLKRIDWISRCAGSLGYETREPNICQVEGSTLGVTVRASTVYPAATFTAATILGTGATLGTTRFHREYGAFIKSFRHLCQPRL</sequence>
<dbReference type="OrthoDB" id="5946976at2759"/>
<keyword evidence="5" id="KW-1185">Reference proteome</keyword>
<dbReference type="EMBL" id="KV423988">
    <property type="protein sequence ID" value="KZT55799.1"/>
    <property type="molecule type" value="Genomic_DNA"/>
</dbReference>
<dbReference type="Proteomes" id="UP000076842">
    <property type="component" value="Unassembled WGS sequence"/>
</dbReference>
<evidence type="ECO:0000259" key="3">
    <source>
        <dbReference type="Pfam" id="PF00144"/>
    </source>
</evidence>
<feature type="signal peptide" evidence="2">
    <location>
        <begin position="1"/>
        <end position="15"/>
    </location>
</feature>
<proteinExistence type="inferred from homology"/>
<evidence type="ECO:0000256" key="1">
    <source>
        <dbReference type="ARBA" id="ARBA00038215"/>
    </source>
</evidence>
<feature type="chain" id="PRO_5012249633" evidence="2">
    <location>
        <begin position="16"/>
        <end position="484"/>
    </location>
</feature>
<reference evidence="4 5" key="1">
    <citation type="journal article" date="2016" name="Mol. Biol. Evol.">
        <title>Comparative Genomics of Early-Diverging Mushroom-Forming Fungi Provides Insights into the Origins of Lignocellulose Decay Capabilities.</title>
        <authorList>
            <person name="Nagy L.G."/>
            <person name="Riley R."/>
            <person name="Tritt A."/>
            <person name="Adam C."/>
            <person name="Daum C."/>
            <person name="Floudas D."/>
            <person name="Sun H."/>
            <person name="Yadav J.S."/>
            <person name="Pangilinan J."/>
            <person name="Larsson K.H."/>
            <person name="Matsuura K."/>
            <person name="Barry K."/>
            <person name="Labutti K."/>
            <person name="Kuo R."/>
            <person name="Ohm R.A."/>
            <person name="Bhattacharya S.S."/>
            <person name="Shirouzu T."/>
            <person name="Yoshinaga Y."/>
            <person name="Martin F.M."/>
            <person name="Grigoriev I.V."/>
            <person name="Hibbett D.S."/>
        </authorList>
    </citation>
    <scope>NUCLEOTIDE SEQUENCE [LARGE SCALE GENOMIC DNA]</scope>
    <source>
        <strain evidence="4 5">HHB12733</strain>
    </source>
</reference>
<dbReference type="Pfam" id="PF00144">
    <property type="entry name" value="Beta-lactamase"/>
    <property type="match status" value="1"/>
</dbReference>
<evidence type="ECO:0000256" key="2">
    <source>
        <dbReference type="SAM" id="SignalP"/>
    </source>
</evidence>
<dbReference type="PANTHER" id="PTHR46825:SF15">
    <property type="entry name" value="BETA-LACTAMASE-RELATED DOMAIN-CONTAINING PROTEIN"/>
    <property type="match status" value="1"/>
</dbReference>
<evidence type="ECO:0000313" key="4">
    <source>
        <dbReference type="EMBL" id="KZT55799.1"/>
    </source>
</evidence>
<dbReference type="PANTHER" id="PTHR46825">
    <property type="entry name" value="D-ALANYL-D-ALANINE-CARBOXYPEPTIDASE/ENDOPEPTIDASE AMPH"/>
    <property type="match status" value="1"/>
</dbReference>
<dbReference type="InterPro" id="IPR050491">
    <property type="entry name" value="AmpC-like"/>
</dbReference>
<dbReference type="AlphaFoldDB" id="A0A165EYN1"/>
<dbReference type="Gene3D" id="3.40.710.10">
    <property type="entry name" value="DD-peptidase/beta-lactamase superfamily"/>
    <property type="match status" value="1"/>
</dbReference>
<feature type="domain" description="Beta-lactamase-related" evidence="3">
    <location>
        <begin position="50"/>
        <end position="387"/>
    </location>
</feature>
<evidence type="ECO:0000313" key="5">
    <source>
        <dbReference type="Proteomes" id="UP000076842"/>
    </source>
</evidence>
<dbReference type="InParanoid" id="A0A165EYN1"/>
<dbReference type="InterPro" id="IPR012338">
    <property type="entry name" value="Beta-lactam/transpept-like"/>
</dbReference>
<dbReference type="InterPro" id="IPR001466">
    <property type="entry name" value="Beta-lactam-related"/>
</dbReference>
<accession>A0A165EYN1</accession>